<evidence type="ECO:0000313" key="1">
    <source>
        <dbReference type="EMBL" id="GAA3709371.1"/>
    </source>
</evidence>
<evidence type="ECO:0000313" key="2">
    <source>
        <dbReference type="Proteomes" id="UP001499884"/>
    </source>
</evidence>
<gene>
    <name evidence="1" type="ORF">GCM10023082_04150</name>
</gene>
<sequence>MARSRITTTDLHDALHQLLDENPLRADEGHPEHRLFVYHGKPVELNATLLHHFGASINQLKSLDAAIWSVENDWDKVKHPLRRRYTELAWTCLSHLSGGDTEGAWANSHDYAFGPRDVRLSWIARDYDRTLDGRRRPWLYDAAEFEQPQADRELHPGCSAYPVPPAALRPFAREV</sequence>
<keyword evidence="2" id="KW-1185">Reference proteome</keyword>
<reference evidence="2" key="1">
    <citation type="journal article" date="2019" name="Int. J. Syst. Evol. Microbiol.">
        <title>The Global Catalogue of Microorganisms (GCM) 10K type strain sequencing project: providing services to taxonomists for standard genome sequencing and annotation.</title>
        <authorList>
            <consortium name="The Broad Institute Genomics Platform"/>
            <consortium name="The Broad Institute Genome Sequencing Center for Infectious Disease"/>
            <person name="Wu L."/>
            <person name="Ma J."/>
        </authorList>
    </citation>
    <scope>NUCLEOTIDE SEQUENCE [LARGE SCALE GENOMIC DNA]</scope>
    <source>
        <strain evidence="2">JCM 30846</strain>
    </source>
</reference>
<accession>A0ABP7DV65</accession>
<protein>
    <submittedName>
        <fullName evidence="1">Uncharacterized protein</fullName>
    </submittedName>
</protein>
<dbReference type="RefSeq" id="WP_060880763.1">
    <property type="nucleotide sequence ID" value="NZ_BAABEP010000002.1"/>
</dbReference>
<name>A0ABP7DV65_9ACTN</name>
<dbReference type="EMBL" id="BAABEP010000002">
    <property type="protein sequence ID" value="GAA3709371.1"/>
    <property type="molecule type" value="Genomic_DNA"/>
</dbReference>
<proteinExistence type="predicted"/>
<dbReference type="Proteomes" id="UP001499884">
    <property type="component" value="Unassembled WGS sequence"/>
</dbReference>
<organism evidence="1 2">
    <name type="scientific">Streptomyces tremellae</name>
    <dbReference type="NCBI Taxonomy" id="1124239"/>
    <lineage>
        <taxon>Bacteria</taxon>
        <taxon>Bacillati</taxon>
        <taxon>Actinomycetota</taxon>
        <taxon>Actinomycetes</taxon>
        <taxon>Kitasatosporales</taxon>
        <taxon>Streptomycetaceae</taxon>
        <taxon>Streptomyces</taxon>
    </lineage>
</organism>
<comment type="caution">
    <text evidence="1">The sequence shown here is derived from an EMBL/GenBank/DDBJ whole genome shotgun (WGS) entry which is preliminary data.</text>
</comment>